<dbReference type="Pfam" id="PF02706">
    <property type="entry name" value="Wzz"/>
    <property type="match status" value="1"/>
</dbReference>
<dbReference type="InterPro" id="IPR005702">
    <property type="entry name" value="Wzc-like_C"/>
</dbReference>
<dbReference type="Pfam" id="PF13614">
    <property type="entry name" value="AAA_31"/>
    <property type="match status" value="1"/>
</dbReference>
<dbReference type="InterPro" id="IPR050445">
    <property type="entry name" value="Bact_polysacc_biosynth/exp"/>
</dbReference>
<evidence type="ECO:0000256" key="10">
    <source>
        <dbReference type="ARBA" id="ARBA00022840"/>
    </source>
</evidence>
<feature type="compositionally biased region" description="Basic and acidic residues" evidence="15">
    <location>
        <begin position="647"/>
        <end position="661"/>
    </location>
</feature>
<evidence type="ECO:0000256" key="3">
    <source>
        <dbReference type="ARBA" id="ARBA00008883"/>
    </source>
</evidence>
<keyword evidence="12 16" id="KW-0472">Membrane</keyword>
<comment type="subcellular location">
    <subcellularLocation>
        <location evidence="1">Cell inner membrane</location>
        <topology evidence="1">Multi-pass membrane protein</topology>
    </subcellularLocation>
</comment>
<feature type="region of interest" description="Disordered" evidence="15">
    <location>
        <begin position="438"/>
        <end position="487"/>
    </location>
</feature>
<evidence type="ECO:0000256" key="6">
    <source>
        <dbReference type="ARBA" id="ARBA00022679"/>
    </source>
</evidence>
<feature type="transmembrane region" description="Helical" evidence="16">
    <location>
        <begin position="177"/>
        <end position="194"/>
    </location>
</feature>
<keyword evidence="8" id="KW-0547">Nucleotide-binding</keyword>
<dbReference type="Gene3D" id="3.40.50.300">
    <property type="entry name" value="P-loop containing nucleotide triphosphate hydrolases"/>
    <property type="match status" value="1"/>
</dbReference>
<feature type="compositionally biased region" description="Low complexity" evidence="15">
    <location>
        <begin position="508"/>
        <end position="517"/>
    </location>
</feature>
<feature type="domain" description="AAA" evidence="18">
    <location>
        <begin position="273"/>
        <end position="382"/>
    </location>
</feature>
<keyword evidence="20" id="KW-1185">Reference proteome</keyword>
<keyword evidence="11 16" id="KW-1133">Transmembrane helix</keyword>
<gene>
    <name evidence="19" type="ORF">QRT04_11655</name>
</gene>
<comment type="catalytic activity">
    <reaction evidence="14">
        <text>L-tyrosyl-[protein] + ATP = O-phospho-L-tyrosyl-[protein] + ADP + H(+)</text>
        <dbReference type="Rhea" id="RHEA:10596"/>
        <dbReference type="Rhea" id="RHEA-COMP:10136"/>
        <dbReference type="Rhea" id="RHEA-COMP:20101"/>
        <dbReference type="ChEBI" id="CHEBI:15378"/>
        <dbReference type="ChEBI" id="CHEBI:30616"/>
        <dbReference type="ChEBI" id="CHEBI:46858"/>
        <dbReference type="ChEBI" id="CHEBI:61978"/>
        <dbReference type="ChEBI" id="CHEBI:456216"/>
    </reaction>
</comment>
<evidence type="ECO:0000259" key="18">
    <source>
        <dbReference type="Pfam" id="PF13614"/>
    </source>
</evidence>
<protein>
    <submittedName>
        <fullName evidence="19">Polysaccharide biosynthesis tyrosine autokinase</fullName>
        <ecNumber evidence="19">2.7.10.2</ecNumber>
    </submittedName>
</protein>
<proteinExistence type="inferred from homology"/>
<keyword evidence="13" id="KW-0829">Tyrosine-protein kinase</keyword>
<feature type="domain" description="Polysaccharide chain length determinant N-terminal" evidence="17">
    <location>
        <begin position="2"/>
        <end position="76"/>
    </location>
</feature>
<sequence length="680" mass="69728">MSLHDFLTVLRKRWVWVLVPVLVLGGLVTALSMRATPVYRATASMYVALSAGNTASDLNQGSTFTQSQMTSFARLATLPIVTGPVVEKLGLSVPPKQFAHSVSAATPQGTSILSVSVTSADPQRAAAGANAVAAQLVKVVESLAPTGTDGRSTIQATVVDEATPPSYPIAPNTKRNVIGAVFAGLVLGLLLAFLREALDTRVRRPEDVAAAIDVPIVGSVRSLRRVQDASPLAMAPGGGQSEDFRRVRTNLQMIGKVGRFKSFVISSAIAAEGKTHVSVRVAAAFAAAGDRTLLIDADLRRPAVADELGLEGSVGLTECLVGRSSLAEVVQPLGDRLTVLASGAIPPNASELLSSREFEDLLEAVRADYDTVVIDAPPLLPVSDGVLISRLTTGLILVVDASRTRRAQVRRAVESVRVGGGRVSGVVLNKVKGGSEESYAYVHDDKRRRRRRSRARGHVVPGPSPQPPTSRSRRKKEAPDVPVGAPESVAPLWPAALAAPEVAAKASSEPAAAAPVAARRDEGATGEPRAAAAVPAERPAEARDAADAAPAVGGREVVSSGAPSPDAPVRLPSAVSAPVDPHGTPARVAAPASAAESTDRSDAAGPAGPAGPPSDRRDGVPTASGAADLVSGQRDGAPGSGGTVEPAPDRTDAPRPADADAVRPAATELAGADPAAPVQR</sequence>
<evidence type="ECO:0000256" key="13">
    <source>
        <dbReference type="ARBA" id="ARBA00023137"/>
    </source>
</evidence>
<feature type="compositionally biased region" description="Low complexity" evidence="15">
    <location>
        <begin position="525"/>
        <end position="537"/>
    </location>
</feature>
<evidence type="ECO:0000256" key="4">
    <source>
        <dbReference type="ARBA" id="ARBA00022475"/>
    </source>
</evidence>
<dbReference type="InterPro" id="IPR027417">
    <property type="entry name" value="P-loop_NTPase"/>
</dbReference>
<dbReference type="InterPro" id="IPR003856">
    <property type="entry name" value="LPS_length_determ_N"/>
</dbReference>
<evidence type="ECO:0000256" key="9">
    <source>
        <dbReference type="ARBA" id="ARBA00022777"/>
    </source>
</evidence>
<feature type="region of interest" description="Disordered" evidence="15">
    <location>
        <begin position="508"/>
        <end position="680"/>
    </location>
</feature>
<keyword evidence="4" id="KW-1003">Cell membrane</keyword>
<keyword evidence="5" id="KW-0997">Cell inner membrane</keyword>
<comment type="caution">
    <text evidence="19">The sequence shown here is derived from an EMBL/GenBank/DDBJ whole genome shotgun (WGS) entry which is preliminary data.</text>
</comment>
<dbReference type="EMBL" id="JAUCGQ010000001">
    <property type="protein sequence ID" value="MDM7855584.1"/>
    <property type="molecule type" value="Genomic_DNA"/>
</dbReference>
<keyword evidence="7 16" id="KW-0812">Transmembrane</keyword>
<evidence type="ECO:0000313" key="20">
    <source>
        <dbReference type="Proteomes" id="UP001529338"/>
    </source>
</evidence>
<dbReference type="SUPFAM" id="SSF52540">
    <property type="entry name" value="P-loop containing nucleoside triphosphate hydrolases"/>
    <property type="match status" value="1"/>
</dbReference>
<keyword evidence="10" id="KW-0067">ATP-binding</keyword>
<keyword evidence="6 19" id="KW-0808">Transferase</keyword>
<dbReference type="CDD" id="cd05387">
    <property type="entry name" value="BY-kinase"/>
    <property type="match status" value="1"/>
</dbReference>
<dbReference type="GO" id="GO:0004715">
    <property type="term" value="F:non-membrane spanning protein tyrosine kinase activity"/>
    <property type="evidence" value="ECO:0007669"/>
    <property type="project" value="UniProtKB-EC"/>
</dbReference>
<organism evidence="19 20">
    <name type="scientific">Cellulomonas alba</name>
    <dbReference type="NCBI Taxonomy" id="3053467"/>
    <lineage>
        <taxon>Bacteria</taxon>
        <taxon>Bacillati</taxon>
        <taxon>Actinomycetota</taxon>
        <taxon>Actinomycetes</taxon>
        <taxon>Micrococcales</taxon>
        <taxon>Cellulomonadaceae</taxon>
        <taxon>Cellulomonas</taxon>
    </lineage>
</organism>
<comment type="similarity">
    <text evidence="2">Belongs to the CpsC/CapA family.</text>
</comment>
<reference evidence="19 20" key="1">
    <citation type="submission" date="2023-06" db="EMBL/GenBank/DDBJ databases">
        <title>Cellulomonas sp. MW4 Whole genome sequence.</title>
        <authorList>
            <person name="Park S."/>
        </authorList>
    </citation>
    <scope>NUCLEOTIDE SEQUENCE [LARGE SCALE GENOMIC DNA]</scope>
    <source>
        <strain evidence="19 20">MW4</strain>
    </source>
</reference>
<evidence type="ECO:0000256" key="12">
    <source>
        <dbReference type="ARBA" id="ARBA00023136"/>
    </source>
</evidence>
<feature type="transmembrane region" description="Helical" evidence="16">
    <location>
        <begin position="14"/>
        <end position="33"/>
    </location>
</feature>
<evidence type="ECO:0000256" key="11">
    <source>
        <dbReference type="ARBA" id="ARBA00022989"/>
    </source>
</evidence>
<evidence type="ECO:0000256" key="7">
    <source>
        <dbReference type="ARBA" id="ARBA00022692"/>
    </source>
</evidence>
<comment type="similarity">
    <text evidence="3">Belongs to the etk/wzc family.</text>
</comment>
<evidence type="ECO:0000256" key="15">
    <source>
        <dbReference type="SAM" id="MobiDB-lite"/>
    </source>
</evidence>
<evidence type="ECO:0000256" key="8">
    <source>
        <dbReference type="ARBA" id="ARBA00022741"/>
    </source>
</evidence>
<feature type="compositionally biased region" description="Basic residues" evidence="15">
    <location>
        <begin position="446"/>
        <end position="457"/>
    </location>
</feature>
<evidence type="ECO:0000259" key="17">
    <source>
        <dbReference type="Pfam" id="PF02706"/>
    </source>
</evidence>
<accession>A0ABT7SJ44</accession>
<feature type="compositionally biased region" description="Low complexity" evidence="15">
    <location>
        <begin position="586"/>
        <end position="595"/>
    </location>
</feature>
<name>A0ABT7SJ44_9CELL</name>
<evidence type="ECO:0000256" key="5">
    <source>
        <dbReference type="ARBA" id="ARBA00022519"/>
    </source>
</evidence>
<evidence type="ECO:0000256" key="2">
    <source>
        <dbReference type="ARBA" id="ARBA00006683"/>
    </source>
</evidence>
<dbReference type="InterPro" id="IPR025669">
    <property type="entry name" value="AAA_dom"/>
</dbReference>
<dbReference type="PANTHER" id="PTHR32309:SF31">
    <property type="entry name" value="CAPSULAR EXOPOLYSACCHARIDE FAMILY"/>
    <property type="match status" value="1"/>
</dbReference>
<dbReference type="Proteomes" id="UP001529338">
    <property type="component" value="Unassembled WGS sequence"/>
</dbReference>
<dbReference type="PANTHER" id="PTHR32309">
    <property type="entry name" value="TYROSINE-PROTEIN KINASE"/>
    <property type="match status" value="1"/>
</dbReference>
<dbReference type="NCBIfam" id="TIGR01007">
    <property type="entry name" value="eps_fam"/>
    <property type="match status" value="1"/>
</dbReference>
<evidence type="ECO:0000256" key="14">
    <source>
        <dbReference type="ARBA" id="ARBA00053015"/>
    </source>
</evidence>
<evidence type="ECO:0000313" key="19">
    <source>
        <dbReference type="EMBL" id="MDM7855584.1"/>
    </source>
</evidence>
<dbReference type="EC" id="2.7.10.2" evidence="19"/>
<dbReference type="RefSeq" id="WP_289455427.1">
    <property type="nucleotide sequence ID" value="NZ_JAUCGQ010000001.1"/>
</dbReference>
<evidence type="ECO:0000256" key="1">
    <source>
        <dbReference type="ARBA" id="ARBA00004429"/>
    </source>
</evidence>
<evidence type="ECO:0000256" key="16">
    <source>
        <dbReference type="SAM" id="Phobius"/>
    </source>
</evidence>
<keyword evidence="9" id="KW-0418">Kinase</keyword>